<feature type="region of interest" description="Disordered" evidence="1">
    <location>
        <begin position="1"/>
        <end position="25"/>
    </location>
</feature>
<dbReference type="Gene3D" id="3.40.630.30">
    <property type="match status" value="1"/>
</dbReference>
<protein>
    <submittedName>
        <fullName evidence="3">GNAT family N-acetyltransferase</fullName>
    </submittedName>
</protein>
<name>A0ABW4TIF4_9ACTN</name>
<gene>
    <name evidence="3" type="ORF">ACFSDE_01140</name>
</gene>
<dbReference type="InterPro" id="IPR000182">
    <property type="entry name" value="GNAT_dom"/>
</dbReference>
<proteinExistence type="predicted"/>
<evidence type="ECO:0000259" key="2">
    <source>
        <dbReference type="PROSITE" id="PS51186"/>
    </source>
</evidence>
<dbReference type="EMBL" id="JBHUGD010000001">
    <property type="protein sequence ID" value="MFD1945379.1"/>
    <property type="molecule type" value="Genomic_DNA"/>
</dbReference>
<comment type="caution">
    <text evidence="3">The sequence shown here is derived from an EMBL/GenBank/DDBJ whole genome shotgun (WGS) entry which is preliminary data.</text>
</comment>
<sequence>MAKRPKKRAADRGRRRPEKGLPGLEFHDDPADFLKAARAHLAADPVMSSVVTTIAERSVREDRDGAEHDLPHRWWVVVRDELGEVVGAGMRTAPFAPYPLFLLPMPSDAAAALAHVLHARGEHVGGVNGALPAANVCAGVLAMLQGETAEVVLRSRLHEARTVVQPRPAAGQLRLAREDEAGLVLEWFAAFAADAAEQAGRTEGPVHDLAEDEQGIRRRIAEERLWFWVDEDDTPVHLTGHNLPALGSARVGPVFTPREHRGRGYAGNAVARVTQRILDGGSRACLFTDQANPTSNELYAALGYEPVVDMVEMGIGPVEP</sequence>
<dbReference type="InterPro" id="IPR013653">
    <property type="entry name" value="GCN5-like_dom"/>
</dbReference>
<dbReference type="Proteomes" id="UP001597351">
    <property type="component" value="Unassembled WGS sequence"/>
</dbReference>
<evidence type="ECO:0000256" key="1">
    <source>
        <dbReference type="SAM" id="MobiDB-lite"/>
    </source>
</evidence>
<dbReference type="Pfam" id="PF08445">
    <property type="entry name" value="FR47"/>
    <property type="match status" value="1"/>
</dbReference>
<evidence type="ECO:0000313" key="3">
    <source>
        <dbReference type="EMBL" id="MFD1945379.1"/>
    </source>
</evidence>
<dbReference type="SUPFAM" id="SSF55729">
    <property type="entry name" value="Acyl-CoA N-acyltransferases (Nat)"/>
    <property type="match status" value="1"/>
</dbReference>
<dbReference type="RefSeq" id="WP_343915731.1">
    <property type="nucleotide sequence ID" value="NZ_BAAAJT010000002.1"/>
</dbReference>
<accession>A0ABW4TIF4</accession>
<dbReference type="InterPro" id="IPR016181">
    <property type="entry name" value="Acyl_CoA_acyltransferase"/>
</dbReference>
<evidence type="ECO:0000313" key="4">
    <source>
        <dbReference type="Proteomes" id="UP001597351"/>
    </source>
</evidence>
<organism evidence="3 4">
    <name type="scientific">Nocardioides aestuarii</name>
    <dbReference type="NCBI Taxonomy" id="252231"/>
    <lineage>
        <taxon>Bacteria</taxon>
        <taxon>Bacillati</taxon>
        <taxon>Actinomycetota</taxon>
        <taxon>Actinomycetes</taxon>
        <taxon>Propionibacteriales</taxon>
        <taxon>Nocardioidaceae</taxon>
        <taxon>Nocardioides</taxon>
    </lineage>
</organism>
<feature type="domain" description="N-acetyltransferase" evidence="2">
    <location>
        <begin position="171"/>
        <end position="320"/>
    </location>
</feature>
<feature type="compositionally biased region" description="Basic residues" evidence="1">
    <location>
        <begin position="1"/>
        <end position="17"/>
    </location>
</feature>
<reference evidence="4" key="1">
    <citation type="journal article" date="2019" name="Int. J. Syst. Evol. Microbiol.">
        <title>The Global Catalogue of Microorganisms (GCM) 10K type strain sequencing project: providing services to taxonomists for standard genome sequencing and annotation.</title>
        <authorList>
            <consortium name="The Broad Institute Genomics Platform"/>
            <consortium name="The Broad Institute Genome Sequencing Center for Infectious Disease"/>
            <person name="Wu L."/>
            <person name="Ma J."/>
        </authorList>
    </citation>
    <scope>NUCLEOTIDE SEQUENCE [LARGE SCALE GENOMIC DNA]</scope>
    <source>
        <strain evidence="4">CGMCC 1.12477</strain>
    </source>
</reference>
<dbReference type="PROSITE" id="PS51186">
    <property type="entry name" value="GNAT"/>
    <property type="match status" value="1"/>
</dbReference>
<keyword evidence="4" id="KW-1185">Reference proteome</keyword>